<sequence>MLLALFIVLKRRDGERLRTDWLDADMRGKSSFSHWNSQAVGRSFWRRNQIHRGEILRLPPPAPGACLCHISPPLFVWELCL</sequence>
<organism evidence="1 2">
    <name type="scientific">Scleropages formosus</name>
    <name type="common">Asian bonytongue</name>
    <name type="synonym">Osteoglossum formosum</name>
    <dbReference type="NCBI Taxonomy" id="113540"/>
    <lineage>
        <taxon>Eukaryota</taxon>
        <taxon>Metazoa</taxon>
        <taxon>Chordata</taxon>
        <taxon>Craniata</taxon>
        <taxon>Vertebrata</taxon>
        <taxon>Euteleostomi</taxon>
        <taxon>Actinopterygii</taxon>
        <taxon>Neopterygii</taxon>
        <taxon>Teleostei</taxon>
        <taxon>Osteoglossocephala</taxon>
        <taxon>Osteoglossomorpha</taxon>
        <taxon>Osteoglossiformes</taxon>
        <taxon>Osteoglossidae</taxon>
        <taxon>Scleropages</taxon>
    </lineage>
</organism>
<comment type="caution">
    <text evidence="1">The sequence shown here is derived from an EMBL/GenBank/DDBJ whole genome shotgun (WGS) entry which is preliminary data.</text>
</comment>
<name>A0A0P7U505_SCLFO</name>
<evidence type="ECO:0000313" key="1">
    <source>
        <dbReference type="EMBL" id="KPP69227.1"/>
    </source>
</evidence>
<dbReference type="Proteomes" id="UP000034805">
    <property type="component" value="Unassembled WGS sequence"/>
</dbReference>
<accession>A0A0P7U505</accession>
<protein>
    <submittedName>
        <fullName evidence="1">Uncharacterized protein</fullName>
    </submittedName>
</protein>
<gene>
    <name evidence="1" type="ORF">Z043_112029</name>
</gene>
<dbReference type="AlphaFoldDB" id="A0A0P7U505"/>
<evidence type="ECO:0000313" key="2">
    <source>
        <dbReference type="Proteomes" id="UP000034805"/>
    </source>
</evidence>
<proteinExistence type="predicted"/>
<dbReference type="EMBL" id="JARO02004068">
    <property type="protein sequence ID" value="KPP69227.1"/>
    <property type="molecule type" value="Genomic_DNA"/>
</dbReference>
<reference evidence="1 2" key="1">
    <citation type="submission" date="2015-08" db="EMBL/GenBank/DDBJ databases">
        <title>The genome of the Asian arowana (Scleropages formosus).</title>
        <authorList>
            <person name="Tan M.H."/>
            <person name="Gan H.M."/>
            <person name="Croft L.J."/>
            <person name="Austin C.M."/>
        </authorList>
    </citation>
    <scope>NUCLEOTIDE SEQUENCE [LARGE SCALE GENOMIC DNA]</scope>
    <source>
        <strain evidence="1">Aro1</strain>
    </source>
</reference>